<proteinExistence type="predicted"/>
<keyword evidence="3" id="KW-1185">Reference proteome</keyword>
<name>A0A1E3BVD5_ASPCR</name>
<dbReference type="VEuPathDB" id="FungiDB:SI65_01906"/>
<dbReference type="EMBL" id="JXNT01000001">
    <property type="protein sequence ID" value="ODM24386.1"/>
    <property type="molecule type" value="Genomic_DNA"/>
</dbReference>
<accession>A0A1E3BVD5</accession>
<comment type="caution">
    <text evidence="1">The sequence shown here is derived from an EMBL/GenBank/DDBJ whole genome shotgun (WGS) entry which is preliminary data.</text>
</comment>
<dbReference type="Proteomes" id="UP000094569">
    <property type="component" value="Unassembled WGS sequence"/>
</dbReference>
<evidence type="ECO:0000313" key="1">
    <source>
        <dbReference type="EMBL" id="ODM24316.1"/>
    </source>
</evidence>
<protein>
    <submittedName>
        <fullName evidence="1">Uncharacterized protein</fullName>
    </submittedName>
</protein>
<sequence>MVLIFEISHLCFMRICGIPGIEEVYENERVDYSWALYIFNPTLSPSSYQIIHLQPSATSIHLKYHASSQCPFKVQVKDLPRQPSMPPIQPAGPLPAKTTVKELVLKAGNDATLRIEIENILDAHDISF</sequence>
<reference evidence="1 3" key="1">
    <citation type="journal article" date="2016" name="BMC Genomics">
        <title>Comparative genomic and transcriptomic analyses of the Fuzhuan brick tea-fermentation fungus Aspergillus cristatus.</title>
        <authorList>
            <person name="Ge Y."/>
            <person name="Wang Y."/>
            <person name="Liu Y."/>
            <person name="Tan Y."/>
            <person name="Ren X."/>
            <person name="Zhang X."/>
            <person name="Hyde K.D."/>
            <person name="Liu Y."/>
            <person name="Liu Z."/>
        </authorList>
    </citation>
    <scope>NUCLEOTIDE SEQUENCE [LARGE SCALE GENOMIC DNA]</scope>
    <source>
        <strain evidence="1 3">GZAAS20.1005</strain>
    </source>
</reference>
<dbReference type="VEuPathDB" id="FungiDB:SI65_01976"/>
<gene>
    <name evidence="1" type="ORF">SI65_01906</name>
    <name evidence="2" type="ORF">SI65_01976</name>
</gene>
<evidence type="ECO:0000313" key="3">
    <source>
        <dbReference type="Proteomes" id="UP000094569"/>
    </source>
</evidence>
<dbReference type="EMBL" id="JXNT01000001">
    <property type="protein sequence ID" value="ODM24316.1"/>
    <property type="molecule type" value="Genomic_DNA"/>
</dbReference>
<dbReference type="OrthoDB" id="4760831at2759"/>
<evidence type="ECO:0000313" key="2">
    <source>
        <dbReference type="EMBL" id="ODM24386.1"/>
    </source>
</evidence>
<dbReference type="AlphaFoldDB" id="A0A1E3BVD5"/>
<organism evidence="1 3">
    <name type="scientific">Aspergillus cristatus</name>
    <name type="common">Chinese Fuzhuan brick tea-fermentation fungus</name>
    <name type="synonym">Eurotium cristatum</name>
    <dbReference type="NCBI Taxonomy" id="573508"/>
    <lineage>
        <taxon>Eukaryota</taxon>
        <taxon>Fungi</taxon>
        <taxon>Dikarya</taxon>
        <taxon>Ascomycota</taxon>
        <taxon>Pezizomycotina</taxon>
        <taxon>Eurotiomycetes</taxon>
        <taxon>Eurotiomycetidae</taxon>
        <taxon>Eurotiales</taxon>
        <taxon>Aspergillaceae</taxon>
        <taxon>Aspergillus</taxon>
        <taxon>Aspergillus subgen. Aspergillus</taxon>
    </lineage>
</organism>